<evidence type="ECO:0000313" key="2">
    <source>
        <dbReference type="EMBL" id="SEG76571.1"/>
    </source>
</evidence>
<feature type="signal peptide" evidence="1">
    <location>
        <begin position="1"/>
        <end position="27"/>
    </location>
</feature>
<protein>
    <submittedName>
        <fullName evidence="2">Uncharacterized protein</fullName>
    </submittedName>
</protein>
<sequence length="140" mass="15428">MMKRLITVGLASIALGGALAAAPPAMAADRGGRNTAVPVIADRYARHHDCTTGGGHSRCYDGYPGGYSHAGGQGGYGGYGGYGRGYDGYGRHGSYGGHGHHGRSHRHPDSWHTYPGHWHWYRHHRSPWHSYHRHVHYDYR</sequence>
<evidence type="ECO:0000313" key="3">
    <source>
        <dbReference type="Proteomes" id="UP000236723"/>
    </source>
</evidence>
<evidence type="ECO:0000256" key="1">
    <source>
        <dbReference type="SAM" id="SignalP"/>
    </source>
</evidence>
<dbReference type="EMBL" id="FNVO01000011">
    <property type="protein sequence ID" value="SEG76571.1"/>
    <property type="molecule type" value="Genomic_DNA"/>
</dbReference>
<keyword evidence="3" id="KW-1185">Reference proteome</keyword>
<organism evidence="2 3">
    <name type="scientific">Thermomonospora echinospora</name>
    <dbReference type="NCBI Taxonomy" id="1992"/>
    <lineage>
        <taxon>Bacteria</taxon>
        <taxon>Bacillati</taxon>
        <taxon>Actinomycetota</taxon>
        <taxon>Actinomycetes</taxon>
        <taxon>Streptosporangiales</taxon>
        <taxon>Thermomonosporaceae</taxon>
        <taxon>Thermomonospora</taxon>
    </lineage>
</organism>
<accession>A0A1H6CU08</accession>
<dbReference type="AlphaFoldDB" id="A0A1H6CU08"/>
<reference evidence="3" key="1">
    <citation type="submission" date="2016-10" db="EMBL/GenBank/DDBJ databases">
        <authorList>
            <person name="Varghese N."/>
            <person name="Submissions S."/>
        </authorList>
    </citation>
    <scope>NUCLEOTIDE SEQUENCE [LARGE SCALE GENOMIC DNA]</scope>
    <source>
        <strain evidence="3">DSM 43163</strain>
    </source>
</reference>
<dbReference type="Proteomes" id="UP000236723">
    <property type="component" value="Unassembled WGS sequence"/>
</dbReference>
<proteinExistence type="predicted"/>
<dbReference type="RefSeq" id="WP_103940259.1">
    <property type="nucleotide sequence ID" value="NZ_FNVO01000011.1"/>
</dbReference>
<feature type="chain" id="PRO_5009295199" evidence="1">
    <location>
        <begin position="28"/>
        <end position="140"/>
    </location>
</feature>
<name>A0A1H6CU08_9ACTN</name>
<gene>
    <name evidence="2" type="ORF">SAMN04489712_111180</name>
</gene>
<keyword evidence="1" id="KW-0732">Signal</keyword>